<organism evidence="4 5">
    <name type="scientific">Varanus komodoensis</name>
    <name type="common">Komodo dragon</name>
    <dbReference type="NCBI Taxonomy" id="61221"/>
    <lineage>
        <taxon>Eukaryota</taxon>
        <taxon>Metazoa</taxon>
        <taxon>Chordata</taxon>
        <taxon>Craniata</taxon>
        <taxon>Vertebrata</taxon>
        <taxon>Euteleostomi</taxon>
        <taxon>Lepidosauria</taxon>
        <taxon>Squamata</taxon>
        <taxon>Bifurcata</taxon>
        <taxon>Unidentata</taxon>
        <taxon>Episquamata</taxon>
        <taxon>Toxicofera</taxon>
        <taxon>Anguimorpha</taxon>
        <taxon>Paleoanguimorpha</taxon>
        <taxon>Varanoidea</taxon>
        <taxon>Varanidae</taxon>
        <taxon>Varanus</taxon>
    </lineage>
</organism>
<dbReference type="Proteomes" id="UP000694545">
    <property type="component" value="Unplaced"/>
</dbReference>
<evidence type="ECO:0000256" key="1">
    <source>
        <dbReference type="ARBA" id="ARBA00022729"/>
    </source>
</evidence>
<reference evidence="4" key="1">
    <citation type="submission" date="2025-08" db="UniProtKB">
        <authorList>
            <consortium name="Ensembl"/>
        </authorList>
    </citation>
    <scope>IDENTIFICATION</scope>
</reference>
<evidence type="ECO:0000259" key="3">
    <source>
        <dbReference type="Pfam" id="PF23283"/>
    </source>
</evidence>
<keyword evidence="5" id="KW-1185">Reference proteome</keyword>
<evidence type="ECO:0000256" key="2">
    <source>
        <dbReference type="ARBA" id="ARBA00023157"/>
    </source>
</evidence>
<dbReference type="GO" id="GO:0009986">
    <property type="term" value="C:cell surface"/>
    <property type="evidence" value="ECO:0007669"/>
    <property type="project" value="TreeGrafter"/>
</dbReference>
<dbReference type="PANTHER" id="PTHR14949:SF51">
    <property type="entry name" value="VON WILLEBRAND FACTOR D AND EGF DOMAIN-CONTAINING PROTEIN"/>
    <property type="match status" value="1"/>
</dbReference>
<sequence>MESHISVCISCVLVIYPLLFEEGHLSLECLPDGHQILHNPYRSTDFDSTQLQQSAIQDLICDHSLESGWYRFLLFDKQAEMPTKCVEMNHCGTQAPVWLSLRDSESMPRPGEIKRLTACATWQFFFTTMDCCLFRIPVSVRNCGAFFVYLLQPTQGMYELYFSK</sequence>
<keyword evidence="2" id="KW-1015">Disulfide bond</keyword>
<proteinExistence type="predicted"/>
<dbReference type="PANTHER" id="PTHR14949">
    <property type="entry name" value="EGF-LIKE-DOMAIN, MULTIPLE 7, 8"/>
    <property type="match status" value="1"/>
</dbReference>
<dbReference type="InterPro" id="IPR057774">
    <property type="entry name" value="D8C_UMOD/GP2/OIT3-like"/>
</dbReference>
<dbReference type="GO" id="GO:0005102">
    <property type="term" value="F:signaling receptor binding"/>
    <property type="evidence" value="ECO:0007669"/>
    <property type="project" value="TreeGrafter"/>
</dbReference>
<accession>A0A8D2LXE1</accession>
<evidence type="ECO:0000313" key="5">
    <source>
        <dbReference type="Proteomes" id="UP000694545"/>
    </source>
</evidence>
<dbReference type="Pfam" id="PF23283">
    <property type="entry name" value="D8C_UMOD"/>
    <property type="match status" value="1"/>
</dbReference>
<name>A0A8D2LXE1_VARKO</name>
<keyword evidence="1" id="KW-0732">Signal</keyword>
<dbReference type="InterPro" id="IPR050969">
    <property type="entry name" value="Dev_Signal_Modulators"/>
</dbReference>
<dbReference type="Ensembl" id="ENSVKKT00000028662.1">
    <property type="protein sequence ID" value="ENSVKKP00000027989.1"/>
    <property type="gene ID" value="ENSVKKG00000018144.1"/>
</dbReference>
<reference evidence="4" key="2">
    <citation type="submission" date="2025-09" db="UniProtKB">
        <authorList>
            <consortium name="Ensembl"/>
        </authorList>
    </citation>
    <scope>IDENTIFICATION</scope>
</reference>
<evidence type="ECO:0000313" key="4">
    <source>
        <dbReference type="Ensembl" id="ENSVKKP00000027989.1"/>
    </source>
</evidence>
<feature type="domain" description="UMOD/GP2/OIT3-like D8C" evidence="3">
    <location>
        <begin position="70"/>
        <end position="153"/>
    </location>
</feature>
<dbReference type="GO" id="GO:0005576">
    <property type="term" value="C:extracellular region"/>
    <property type="evidence" value="ECO:0007669"/>
    <property type="project" value="TreeGrafter"/>
</dbReference>
<dbReference type="AlphaFoldDB" id="A0A8D2LXE1"/>
<protein>
    <recommendedName>
        <fullName evidence="3">UMOD/GP2/OIT3-like D8C domain-containing protein</fullName>
    </recommendedName>
</protein>